<sequence>MARFSTTSRSAHPSHIQMMPLRLAGRALAVTLLCSTALGDSTPRLESETRKEPASRNLFGFPLFGSQEDGKSCGLFGCSNGGQGGGGLFGGGNPFPTLFRGSTGGSSSSSLPPSSSDTIESSNENVQQQGLFTAWLNQANKASSGEYGSGSVGLAGDTRADPLSGYQTNLAQSSSQEPFPKSAFVSPPHSVGYTHPKASNELGIEEDLSGLVGLSGANGTGDGTTTGTDEGVAQVEGGEDGAGVVYFCPRGCLQYYDGCDVCECSPTGRVTGCMGRKCPKEEDRCAARCIHPTDCVIKECPSNEPYVEICANDEKRYYSQCKFENRQCATPLICQVACPEDVQKSKFYNPRLQDSEDNTVVWMNGEPPAESTAGTVEDASGT</sequence>
<feature type="compositionally biased region" description="Low complexity" evidence="1">
    <location>
        <begin position="105"/>
        <end position="124"/>
    </location>
</feature>
<dbReference type="AlphaFoldDB" id="A0A0G4GPA6"/>
<dbReference type="Pfam" id="PF07648">
    <property type="entry name" value="Kazal_2"/>
    <property type="match status" value="1"/>
</dbReference>
<feature type="region of interest" description="Disordered" evidence="1">
    <location>
        <begin position="89"/>
        <end position="124"/>
    </location>
</feature>
<dbReference type="EMBL" id="CDMZ01001401">
    <property type="protein sequence ID" value="CEM32007.1"/>
    <property type="molecule type" value="Genomic_DNA"/>
</dbReference>
<reference evidence="3" key="1">
    <citation type="submission" date="2014-11" db="EMBL/GenBank/DDBJ databases">
        <authorList>
            <person name="Otto D Thomas"/>
            <person name="Naeem Raeece"/>
        </authorList>
    </citation>
    <scope>NUCLEOTIDE SEQUENCE</scope>
</reference>
<proteinExistence type="predicted"/>
<evidence type="ECO:0000259" key="2">
    <source>
        <dbReference type="Pfam" id="PF07648"/>
    </source>
</evidence>
<evidence type="ECO:0000313" key="3">
    <source>
        <dbReference type="EMBL" id="CEM32007.1"/>
    </source>
</evidence>
<feature type="domain" description="Kazal-like" evidence="2">
    <location>
        <begin position="296"/>
        <end position="329"/>
    </location>
</feature>
<organism evidence="3">
    <name type="scientific">Chromera velia CCMP2878</name>
    <dbReference type="NCBI Taxonomy" id="1169474"/>
    <lineage>
        <taxon>Eukaryota</taxon>
        <taxon>Sar</taxon>
        <taxon>Alveolata</taxon>
        <taxon>Colpodellida</taxon>
        <taxon>Chromeraceae</taxon>
        <taxon>Chromera</taxon>
    </lineage>
</organism>
<protein>
    <recommendedName>
        <fullName evidence="2">Kazal-like domain-containing protein</fullName>
    </recommendedName>
</protein>
<accession>A0A0G4GPA6</accession>
<dbReference type="VEuPathDB" id="CryptoDB:Cvel_22745"/>
<gene>
    <name evidence="3" type="ORF">Cvel_22745</name>
</gene>
<evidence type="ECO:0000256" key="1">
    <source>
        <dbReference type="SAM" id="MobiDB-lite"/>
    </source>
</evidence>
<dbReference type="InterPro" id="IPR002350">
    <property type="entry name" value="Kazal_dom"/>
</dbReference>
<name>A0A0G4GPA6_9ALVE</name>